<protein>
    <submittedName>
        <fullName evidence="1">Right-handed parallel beta-helix repeat-containing protein</fullName>
    </submittedName>
</protein>
<sequence length="508" mass="54642">MKTKQHIPGHRLLRLPQLAYAFTKKLVIPLVGLMVLLSACKRDPDPAPLDALTARAGDDQQVQVGQVVSIDGSASQAPQNQPFTIQWVMLRKPAKSSATLSSTATIKSTFTPDEVGEYELELTLSSAAGKSTDKVVIVAAVAQPLTIDKDITVKTLLVDRLTNPNLPDYIVPKDLAVKAELTLAPGVVVAFERDVRLSINDNGGILIAQGTPQKKIRFLGVNQTRGYWAGIMLYSKSNVNLMEQVEILHAGSSPMLDNTKMGMALFKGSQIAFKNTLFSQHDGYGLYVYEEAVLREFTANSFTSNAEAGIVLPPESVAKLDAASQFTGANGRNVVEVKGEYLGNNSAQGTVIAWPGFADKTPYRIMRRMQVRSGWKLSPGVIIEVARDVSIIVDETGYLNAVGTPAQRITFTGAAGQAAYWTGILSHSTSNQSRLENADILNAGSTAILSTKRANLALYGNNASLTLRNTRIVGSGGYGVYVGFQATLNTDETATYEGNALANVFIDK</sequence>
<accession>A0ABS3JSD2</accession>
<keyword evidence="2" id="KW-1185">Reference proteome</keyword>
<dbReference type="Pfam" id="PF22352">
    <property type="entry name" value="K319L-like_PKD"/>
    <property type="match status" value="1"/>
</dbReference>
<name>A0ABS3JSD2_9BACT</name>
<reference evidence="1 2" key="1">
    <citation type="submission" date="2021-03" db="EMBL/GenBank/DDBJ databases">
        <title>Fibrella sp. HMF5405 genome sequencing and assembly.</title>
        <authorList>
            <person name="Kang H."/>
            <person name="Kim H."/>
            <person name="Bae S."/>
            <person name="Joh K."/>
        </authorList>
    </citation>
    <scope>NUCLEOTIDE SEQUENCE [LARGE SCALE GENOMIC DNA]</scope>
    <source>
        <strain evidence="1 2">HMF5405</strain>
    </source>
</reference>
<dbReference type="RefSeq" id="WP_207332836.1">
    <property type="nucleotide sequence ID" value="NZ_JAFMYW010000015.1"/>
</dbReference>
<comment type="caution">
    <text evidence="1">The sequence shown here is derived from an EMBL/GenBank/DDBJ whole genome shotgun (WGS) entry which is preliminary data.</text>
</comment>
<proteinExistence type="predicted"/>
<dbReference type="Proteomes" id="UP000664628">
    <property type="component" value="Unassembled WGS sequence"/>
</dbReference>
<dbReference type="EMBL" id="JAFMYW010000015">
    <property type="protein sequence ID" value="MBO0952883.1"/>
    <property type="molecule type" value="Genomic_DNA"/>
</dbReference>
<dbReference type="InterPro" id="IPR012334">
    <property type="entry name" value="Pectin_lyas_fold"/>
</dbReference>
<dbReference type="Gene3D" id="2.160.20.10">
    <property type="entry name" value="Single-stranded right-handed beta-helix, Pectin lyase-like"/>
    <property type="match status" value="1"/>
</dbReference>
<organism evidence="1 2">
    <name type="scientific">Fibrella forsythiae</name>
    <dbReference type="NCBI Taxonomy" id="2817061"/>
    <lineage>
        <taxon>Bacteria</taxon>
        <taxon>Pseudomonadati</taxon>
        <taxon>Bacteroidota</taxon>
        <taxon>Cytophagia</taxon>
        <taxon>Cytophagales</taxon>
        <taxon>Spirosomataceae</taxon>
        <taxon>Fibrella</taxon>
    </lineage>
</organism>
<evidence type="ECO:0000313" key="2">
    <source>
        <dbReference type="Proteomes" id="UP000664628"/>
    </source>
</evidence>
<gene>
    <name evidence="1" type="ORF">J2I46_30190</name>
</gene>
<dbReference type="InterPro" id="IPR013783">
    <property type="entry name" value="Ig-like_fold"/>
</dbReference>
<dbReference type="Gene3D" id="2.60.40.10">
    <property type="entry name" value="Immunoglobulins"/>
    <property type="match status" value="1"/>
</dbReference>
<evidence type="ECO:0000313" key="1">
    <source>
        <dbReference type="EMBL" id="MBO0952883.1"/>
    </source>
</evidence>